<reference evidence="1" key="1">
    <citation type="submission" date="2019-09" db="EMBL/GenBank/DDBJ databases">
        <title>Characterisation of the sponge microbiome using genome-centric metagenomics.</title>
        <authorList>
            <person name="Engelberts J.P."/>
            <person name="Robbins S.J."/>
            <person name="De Goeij J.M."/>
            <person name="Aranda M."/>
            <person name="Bell S.C."/>
            <person name="Webster N.S."/>
        </authorList>
    </citation>
    <scope>NUCLEOTIDE SEQUENCE</scope>
    <source>
        <strain evidence="1">SB0662_bin_9</strain>
    </source>
</reference>
<protein>
    <submittedName>
        <fullName evidence="1">Uncharacterized protein</fullName>
    </submittedName>
</protein>
<gene>
    <name evidence="1" type="ORF">F4Y08_13635</name>
</gene>
<sequence length="59" mass="6279">MTTLKEAMDKLPTARRQKVEAMGGKLSLIAQFPDRPPVVLTGIAALDEKSPAAKTLDSA</sequence>
<name>A0A6B1DX51_9CHLR</name>
<evidence type="ECO:0000313" key="1">
    <source>
        <dbReference type="EMBL" id="MYD91355.1"/>
    </source>
</evidence>
<proteinExistence type="predicted"/>
<dbReference type="EMBL" id="VXPY01000094">
    <property type="protein sequence ID" value="MYD91355.1"/>
    <property type="molecule type" value="Genomic_DNA"/>
</dbReference>
<accession>A0A6B1DX51</accession>
<dbReference type="AlphaFoldDB" id="A0A6B1DX51"/>
<organism evidence="1">
    <name type="scientific">Caldilineaceae bacterium SB0662_bin_9</name>
    <dbReference type="NCBI Taxonomy" id="2605258"/>
    <lineage>
        <taxon>Bacteria</taxon>
        <taxon>Bacillati</taxon>
        <taxon>Chloroflexota</taxon>
        <taxon>Caldilineae</taxon>
        <taxon>Caldilineales</taxon>
        <taxon>Caldilineaceae</taxon>
    </lineage>
</organism>
<comment type="caution">
    <text evidence="1">The sequence shown here is derived from an EMBL/GenBank/DDBJ whole genome shotgun (WGS) entry which is preliminary data.</text>
</comment>